<organism evidence="3 4">
    <name type="scientific">Streptomyces radiopugnans</name>
    <dbReference type="NCBI Taxonomy" id="403935"/>
    <lineage>
        <taxon>Bacteria</taxon>
        <taxon>Bacillati</taxon>
        <taxon>Actinomycetota</taxon>
        <taxon>Actinomycetes</taxon>
        <taxon>Kitasatosporales</taxon>
        <taxon>Streptomycetaceae</taxon>
        <taxon>Streptomyces</taxon>
    </lineage>
</organism>
<feature type="chain" id="PRO_5011617291" description="Copper(I)-binding protein" evidence="2">
    <location>
        <begin position="27"/>
        <end position="230"/>
    </location>
</feature>
<reference evidence="4" key="1">
    <citation type="submission" date="2016-10" db="EMBL/GenBank/DDBJ databases">
        <authorList>
            <person name="Varghese N."/>
            <person name="Submissions S."/>
        </authorList>
    </citation>
    <scope>NUCLEOTIDE SEQUENCE [LARGE SCALE GENOMIC DNA]</scope>
    <source>
        <strain evidence="4">CGMCC 4.3519</strain>
    </source>
</reference>
<keyword evidence="2" id="KW-0732">Signal</keyword>
<name>A0A1H9EIT1_9ACTN</name>
<evidence type="ECO:0000256" key="2">
    <source>
        <dbReference type="SAM" id="SignalP"/>
    </source>
</evidence>
<dbReference type="Pfam" id="PF04314">
    <property type="entry name" value="PCuAC"/>
    <property type="match status" value="1"/>
</dbReference>
<dbReference type="InterPro" id="IPR007410">
    <property type="entry name" value="LpqE-like"/>
</dbReference>
<evidence type="ECO:0000313" key="4">
    <source>
        <dbReference type="Proteomes" id="UP000199055"/>
    </source>
</evidence>
<dbReference type="Proteomes" id="UP000199055">
    <property type="component" value="Unassembled WGS sequence"/>
</dbReference>
<evidence type="ECO:0000256" key="1">
    <source>
        <dbReference type="SAM" id="MobiDB-lite"/>
    </source>
</evidence>
<dbReference type="RefSeq" id="WP_093658827.1">
    <property type="nucleotide sequence ID" value="NZ_FOET01000005.1"/>
</dbReference>
<proteinExistence type="predicted"/>
<feature type="signal peptide" evidence="2">
    <location>
        <begin position="1"/>
        <end position="26"/>
    </location>
</feature>
<evidence type="ECO:0008006" key="5">
    <source>
        <dbReference type="Google" id="ProtNLM"/>
    </source>
</evidence>
<feature type="region of interest" description="Disordered" evidence="1">
    <location>
        <begin position="159"/>
        <end position="230"/>
    </location>
</feature>
<dbReference type="PROSITE" id="PS00430">
    <property type="entry name" value="TONB_DEPENDENT_REC_1"/>
    <property type="match status" value="1"/>
</dbReference>
<dbReference type="PROSITE" id="PS51257">
    <property type="entry name" value="PROKAR_LIPOPROTEIN"/>
    <property type="match status" value="1"/>
</dbReference>
<dbReference type="SUPFAM" id="SSF110087">
    <property type="entry name" value="DR1885-like metal-binding protein"/>
    <property type="match status" value="1"/>
</dbReference>
<dbReference type="InterPro" id="IPR010916">
    <property type="entry name" value="TonB_box_CS"/>
</dbReference>
<dbReference type="EMBL" id="FOET01000005">
    <property type="protein sequence ID" value="SEQ24918.1"/>
    <property type="molecule type" value="Genomic_DNA"/>
</dbReference>
<dbReference type="AlphaFoldDB" id="A0A1H9EIT1"/>
<protein>
    <recommendedName>
        <fullName evidence="5">Copper(I)-binding protein</fullName>
    </recommendedName>
</protein>
<sequence>MSSSLRRGALAASSLALSIASLTACGAGPDAQSLNINPDNASAEVDDIKVQNVNVVTSEEGSGPASVSARIFNGGTEDQTLESITVDGQRVELSPAEGEQELTVPAGGSLALGGEGNASAIIDDPEQAGIEAGNAQPLVFELSSTGRVELRATVVPAAGTWKDFGPSGAPAPTESGLPDPDASPTQTPGAPEEDDPDGQDEGANDSGDDDTQGEIGNSQEDGGTEDTGGQ</sequence>
<gene>
    <name evidence="3" type="ORF">SAMN05216481_105116</name>
</gene>
<feature type="compositionally biased region" description="Acidic residues" evidence="1">
    <location>
        <begin position="191"/>
        <end position="212"/>
    </location>
</feature>
<dbReference type="Gene3D" id="2.60.40.1890">
    <property type="entry name" value="PCu(A)C copper chaperone"/>
    <property type="match status" value="1"/>
</dbReference>
<dbReference type="InterPro" id="IPR036182">
    <property type="entry name" value="PCuAC_sf"/>
</dbReference>
<evidence type="ECO:0000313" key="3">
    <source>
        <dbReference type="EMBL" id="SEQ24918.1"/>
    </source>
</evidence>
<accession>A0A1H9EIT1</accession>
<keyword evidence="4" id="KW-1185">Reference proteome</keyword>